<dbReference type="AlphaFoldDB" id="A0A8J7C4V9"/>
<evidence type="ECO:0000256" key="1">
    <source>
        <dbReference type="SAM" id="MobiDB-lite"/>
    </source>
</evidence>
<proteinExistence type="predicted"/>
<reference evidence="2" key="1">
    <citation type="submission" date="2020-09" db="EMBL/GenBank/DDBJ databases">
        <title>Iningainema tapete sp. nov. (Scytonemataceae, Cyanobacteria) from greenhouses in central Florida (USA) produces two types of nodularin with biosynthetic potential for microcystin-LR and anabaenopeptins.</title>
        <authorList>
            <person name="Berthold D.E."/>
            <person name="Lefler F.W."/>
            <person name="Huang I.-S."/>
            <person name="Abdulla H."/>
            <person name="Zimba P.V."/>
            <person name="Laughinghouse H.D. IV."/>
        </authorList>
    </citation>
    <scope>NUCLEOTIDE SEQUENCE</scope>
    <source>
        <strain evidence="2">BLCCT55</strain>
    </source>
</reference>
<dbReference type="Proteomes" id="UP000629098">
    <property type="component" value="Unassembled WGS sequence"/>
</dbReference>
<evidence type="ECO:0008006" key="4">
    <source>
        <dbReference type="Google" id="ProtNLM"/>
    </source>
</evidence>
<sequence length="97" mass="10632">MFLLRSLARKSSIFLPSHPGSKIEGTAIAASFHTHPNTGGDYLQEPSETDKRAVRDDPDLKEASYIGEFVISQAKIYWIEPNGQVSEIGDTSLILGL</sequence>
<gene>
    <name evidence="2" type="ORF">ICL16_08765</name>
</gene>
<feature type="region of interest" description="Disordered" evidence="1">
    <location>
        <begin position="35"/>
        <end position="56"/>
    </location>
</feature>
<dbReference type="EMBL" id="JACXAE010000036">
    <property type="protein sequence ID" value="MBD2772169.1"/>
    <property type="molecule type" value="Genomic_DNA"/>
</dbReference>
<name>A0A8J7C4V9_9CYAN</name>
<keyword evidence="3" id="KW-1185">Reference proteome</keyword>
<dbReference type="RefSeq" id="WP_190826460.1">
    <property type="nucleotide sequence ID" value="NZ_CAWPPI010000036.1"/>
</dbReference>
<accession>A0A8J7C4V9</accession>
<evidence type="ECO:0000313" key="2">
    <source>
        <dbReference type="EMBL" id="MBD2772169.1"/>
    </source>
</evidence>
<evidence type="ECO:0000313" key="3">
    <source>
        <dbReference type="Proteomes" id="UP000629098"/>
    </source>
</evidence>
<organism evidence="2 3">
    <name type="scientific">Iningainema tapete BLCC-T55</name>
    <dbReference type="NCBI Taxonomy" id="2748662"/>
    <lineage>
        <taxon>Bacteria</taxon>
        <taxon>Bacillati</taxon>
        <taxon>Cyanobacteriota</taxon>
        <taxon>Cyanophyceae</taxon>
        <taxon>Nostocales</taxon>
        <taxon>Scytonemataceae</taxon>
        <taxon>Iningainema tapete</taxon>
    </lineage>
</organism>
<protein>
    <recommendedName>
        <fullName evidence="4">DUF4329 domain-containing protein</fullName>
    </recommendedName>
</protein>
<comment type="caution">
    <text evidence="2">The sequence shown here is derived from an EMBL/GenBank/DDBJ whole genome shotgun (WGS) entry which is preliminary data.</text>
</comment>